<dbReference type="PANTHER" id="PTHR32278">
    <property type="entry name" value="F-BOX DOMAIN-CONTAINING PROTEIN"/>
    <property type="match status" value="1"/>
</dbReference>
<proteinExistence type="predicted"/>
<dbReference type="Pfam" id="PF14299">
    <property type="entry name" value="PP2"/>
    <property type="match status" value="1"/>
</dbReference>
<dbReference type="AlphaFoldDB" id="A0AA88UYB3"/>
<reference evidence="1" key="1">
    <citation type="submission" date="2022-12" db="EMBL/GenBank/DDBJ databases">
        <title>Draft genome assemblies for two species of Escallonia (Escalloniales).</title>
        <authorList>
            <person name="Chanderbali A."/>
            <person name="Dervinis C."/>
            <person name="Anghel I."/>
            <person name="Soltis D."/>
            <person name="Soltis P."/>
            <person name="Zapata F."/>
        </authorList>
    </citation>
    <scope>NUCLEOTIDE SEQUENCE</scope>
    <source>
        <strain evidence="1">UCBG64.0493</strain>
        <tissue evidence="1">Leaf</tissue>
    </source>
</reference>
<organism evidence="1 2">
    <name type="scientific">Escallonia herrerae</name>
    <dbReference type="NCBI Taxonomy" id="1293975"/>
    <lineage>
        <taxon>Eukaryota</taxon>
        <taxon>Viridiplantae</taxon>
        <taxon>Streptophyta</taxon>
        <taxon>Embryophyta</taxon>
        <taxon>Tracheophyta</taxon>
        <taxon>Spermatophyta</taxon>
        <taxon>Magnoliopsida</taxon>
        <taxon>eudicotyledons</taxon>
        <taxon>Gunneridae</taxon>
        <taxon>Pentapetalae</taxon>
        <taxon>asterids</taxon>
        <taxon>campanulids</taxon>
        <taxon>Escalloniales</taxon>
        <taxon>Escalloniaceae</taxon>
        <taxon>Escallonia</taxon>
    </lineage>
</organism>
<dbReference type="EMBL" id="JAVXUP010003964">
    <property type="protein sequence ID" value="KAK2997833.1"/>
    <property type="molecule type" value="Genomic_DNA"/>
</dbReference>
<name>A0AA88UYB3_9ASTE</name>
<dbReference type="InterPro" id="IPR025886">
    <property type="entry name" value="PP2-like"/>
</dbReference>
<gene>
    <name evidence="1" type="ORF">RJ639_025111</name>
</gene>
<evidence type="ECO:0000313" key="1">
    <source>
        <dbReference type="EMBL" id="KAK2997833.1"/>
    </source>
</evidence>
<dbReference type="PANTHER" id="PTHR32278:SF11">
    <property type="entry name" value="F-BOX DOMAIN-CONTAINING PROTEIN"/>
    <property type="match status" value="1"/>
</dbReference>
<protein>
    <submittedName>
        <fullName evidence="1">Uncharacterized protein</fullName>
    </submittedName>
</protein>
<sequence>MVCWLEIHGKINARMLSPNTTYGAYLVVKFAERAFGLDSLPSDVSVEVGDKQSRGTIYLRHKECREKAVTREQMMDGWRSNWVHFTTTEVRKRTDRVLQNARWMQQHPETIFDIHEPSLSDHPMEFQSRILANQNLGAIVHKERQLQPQYYHLVKAEEAFFYQNPESRTSS</sequence>
<evidence type="ECO:0000313" key="2">
    <source>
        <dbReference type="Proteomes" id="UP001188597"/>
    </source>
</evidence>
<comment type="caution">
    <text evidence="1">The sequence shown here is derived from an EMBL/GenBank/DDBJ whole genome shotgun (WGS) entry which is preliminary data.</text>
</comment>
<dbReference type="Proteomes" id="UP001188597">
    <property type="component" value="Unassembled WGS sequence"/>
</dbReference>
<accession>A0AA88UYB3</accession>
<keyword evidence="2" id="KW-1185">Reference proteome</keyword>